<sequence length="241" mass="26899">MTGSSRPGRTPIHSTRPLRGSEAMRRPSAESAGGSFIAGSGAGPNASIRRMVPELPPLPVQVDPLPYEARLDVRPAEQIDLVVIHCTELPDLAMARRWGEQVQYTGSGTGNSGHYYVDRDGTVHRYVDPLRVAHHTRGYNPRSIGIELVNTGRYPNWLAADHQAMDEPYPDAQIDALIALLQRLHAEHPTLRFIAGHEDLDTAREPASDDPTREVFRKRDPGPQFPWERVLQQVGFERLRP</sequence>
<dbReference type="GO" id="GO:0009254">
    <property type="term" value="P:peptidoglycan turnover"/>
    <property type="evidence" value="ECO:0007669"/>
    <property type="project" value="TreeGrafter"/>
</dbReference>
<comment type="caution">
    <text evidence="7">The sequence shown here is derived from an EMBL/GenBank/DDBJ whole genome shotgun (WGS) entry which is preliminary data.</text>
</comment>
<name>A0A918W4Z7_9GAMM</name>
<dbReference type="CDD" id="cd06583">
    <property type="entry name" value="PGRP"/>
    <property type="match status" value="1"/>
</dbReference>
<dbReference type="Proteomes" id="UP000646426">
    <property type="component" value="Unassembled WGS sequence"/>
</dbReference>
<dbReference type="GO" id="GO:0008745">
    <property type="term" value="F:N-acetylmuramoyl-L-alanine amidase activity"/>
    <property type="evidence" value="ECO:0007669"/>
    <property type="project" value="UniProtKB-EC"/>
</dbReference>
<keyword evidence="4" id="KW-0961">Cell wall biogenesis/degradation</keyword>
<evidence type="ECO:0000256" key="1">
    <source>
        <dbReference type="ARBA" id="ARBA00001561"/>
    </source>
</evidence>
<gene>
    <name evidence="7" type="ORF">GCM10007067_01660</name>
</gene>
<keyword evidence="8" id="KW-1185">Reference proteome</keyword>
<feature type="compositionally biased region" description="Basic and acidic residues" evidence="5">
    <location>
        <begin position="202"/>
        <end position="221"/>
    </location>
</feature>
<evidence type="ECO:0000313" key="7">
    <source>
        <dbReference type="EMBL" id="GHA69389.1"/>
    </source>
</evidence>
<dbReference type="InterPro" id="IPR051206">
    <property type="entry name" value="NAMLAA_amidase_2"/>
</dbReference>
<protein>
    <recommendedName>
        <fullName evidence="2">N-acetylmuramoyl-L-alanine amidase</fullName>
        <ecNumber evidence="2">3.5.1.28</ecNumber>
    </recommendedName>
</protein>
<organism evidence="7 8">
    <name type="scientific">Cognatilysobacter bugurensis</name>
    <dbReference type="NCBI Taxonomy" id="543356"/>
    <lineage>
        <taxon>Bacteria</taxon>
        <taxon>Pseudomonadati</taxon>
        <taxon>Pseudomonadota</taxon>
        <taxon>Gammaproteobacteria</taxon>
        <taxon>Lysobacterales</taxon>
        <taxon>Lysobacteraceae</taxon>
        <taxon>Cognatilysobacter</taxon>
    </lineage>
</organism>
<evidence type="ECO:0000256" key="5">
    <source>
        <dbReference type="SAM" id="MobiDB-lite"/>
    </source>
</evidence>
<feature type="region of interest" description="Disordered" evidence="5">
    <location>
        <begin position="202"/>
        <end position="224"/>
    </location>
</feature>
<accession>A0A918W4Z7</accession>
<evidence type="ECO:0000313" key="8">
    <source>
        <dbReference type="Proteomes" id="UP000646426"/>
    </source>
</evidence>
<evidence type="ECO:0000259" key="6">
    <source>
        <dbReference type="SMART" id="SM00644"/>
    </source>
</evidence>
<reference evidence="7" key="2">
    <citation type="submission" date="2020-09" db="EMBL/GenBank/DDBJ databases">
        <authorList>
            <person name="Sun Q."/>
            <person name="Kim S."/>
        </authorList>
    </citation>
    <scope>NUCLEOTIDE SEQUENCE</scope>
    <source>
        <strain evidence="7">KCTC 23077</strain>
    </source>
</reference>
<dbReference type="PANTHER" id="PTHR30417">
    <property type="entry name" value="N-ACETYLMURAMOYL-L-ALANINE AMIDASE AMID"/>
    <property type="match status" value="1"/>
</dbReference>
<dbReference type="Pfam" id="PF01510">
    <property type="entry name" value="Amidase_2"/>
    <property type="match status" value="1"/>
</dbReference>
<keyword evidence="3" id="KW-0378">Hydrolase</keyword>
<dbReference type="EMBL" id="BMYD01000001">
    <property type="protein sequence ID" value="GHA69389.1"/>
    <property type="molecule type" value="Genomic_DNA"/>
</dbReference>
<dbReference type="PANTHER" id="PTHR30417:SF1">
    <property type="entry name" value="N-ACETYLMURAMOYL-L-ALANINE AMIDASE AMID"/>
    <property type="match status" value="1"/>
</dbReference>
<comment type="catalytic activity">
    <reaction evidence="1">
        <text>Hydrolyzes the link between N-acetylmuramoyl residues and L-amino acid residues in certain cell-wall glycopeptides.</text>
        <dbReference type="EC" id="3.5.1.28"/>
    </reaction>
</comment>
<dbReference type="GO" id="GO:0071555">
    <property type="term" value="P:cell wall organization"/>
    <property type="evidence" value="ECO:0007669"/>
    <property type="project" value="UniProtKB-KW"/>
</dbReference>
<dbReference type="AlphaFoldDB" id="A0A918W4Z7"/>
<evidence type="ECO:0000256" key="3">
    <source>
        <dbReference type="ARBA" id="ARBA00022801"/>
    </source>
</evidence>
<dbReference type="GO" id="GO:0019867">
    <property type="term" value="C:outer membrane"/>
    <property type="evidence" value="ECO:0007669"/>
    <property type="project" value="TreeGrafter"/>
</dbReference>
<dbReference type="InterPro" id="IPR036505">
    <property type="entry name" value="Amidase/PGRP_sf"/>
</dbReference>
<dbReference type="InterPro" id="IPR002502">
    <property type="entry name" value="Amidase_domain"/>
</dbReference>
<dbReference type="SMART" id="SM00644">
    <property type="entry name" value="Ami_2"/>
    <property type="match status" value="1"/>
</dbReference>
<feature type="region of interest" description="Disordered" evidence="5">
    <location>
        <begin position="1"/>
        <end position="40"/>
    </location>
</feature>
<evidence type="ECO:0000256" key="2">
    <source>
        <dbReference type="ARBA" id="ARBA00011901"/>
    </source>
</evidence>
<feature type="domain" description="N-acetylmuramoyl-L-alanine amidase" evidence="6">
    <location>
        <begin position="68"/>
        <end position="212"/>
    </location>
</feature>
<reference evidence="7" key="1">
    <citation type="journal article" date="2014" name="Int. J. Syst. Evol. Microbiol.">
        <title>Complete genome sequence of Corynebacterium casei LMG S-19264T (=DSM 44701T), isolated from a smear-ripened cheese.</title>
        <authorList>
            <consortium name="US DOE Joint Genome Institute (JGI-PGF)"/>
            <person name="Walter F."/>
            <person name="Albersmeier A."/>
            <person name="Kalinowski J."/>
            <person name="Ruckert C."/>
        </authorList>
    </citation>
    <scope>NUCLEOTIDE SEQUENCE</scope>
    <source>
        <strain evidence="7">KCTC 23077</strain>
    </source>
</reference>
<dbReference type="GO" id="GO:0009253">
    <property type="term" value="P:peptidoglycan catabolic process"/>
    <property type="evidence" value="ECO:0007669"/>
    <property type="project" value="InterPro"/>
</dbReference>
<dbReference type="Gene3D" id="3.40.80.10">
    <property type="entry name" value="Peptidoglycan recognition protein-like"/>
    <property type="match status" value="1"/>
</dbReference>
<dbReference type="EC" id="3.5.1.28" evidence="2"/>
<evidence type="ECO:0000256" key="4">
    <source>
        <dbReference type="ARBA" id="ARBA00023316"/>
    </source>
</evidence>
<dbReference type="SUPFAM" id="SSF55846">
    <property type="entry name" value="N-acetylmuramoyl-L-alanine amidase-like"/>
    <property type="match status" value="1"/>
</dbReference>
<proteinExistence type="predicted"/>
<feature type="compositionally biased region" description="Low complexity" evidence="5">
    <location>
        <begin position="29"/>
        <end position="39"/>
    </location>
</feature>